<accession>A0A914DAI2</accession>
<name>A0A914DAI2_9BILA</name>
<organism evidence="1 2">
    <name type="scientific">Acrobeloides nanus</name>
    <dbReference type="NCBI Taxonomy" id="290746"/>
    <lineage>
        <taxon>Eukaryota</taxon>
        <taxon>Metazoa</taxon>
        <taxon>Ecdysozoa</taxon>
        <taxon>Nematoda</taxon>
        <taxon>Chromadorea</taxon>
        <taxon>Rhabditida</taxon>
        <taxon>Tylenchina</taxon>
        <taxon>Cephalobomorpha</taxon>
        <taxon>Cephaloboidea</taxon>
        <taxon>Cephalobidae</taxon>
        <taxon>Acrobeloides</taxon>
    </lineage>
</organism>
<keyword evidence="1" id="KW-1185">Reference proteome</keyword>
<dbReference type="SUPFAM" id="SSF47473">
    <property type="entry name" value="EF-hand"/>
    <property type="match status" value="1"/>
</dbReference>
<evidence type="ECO:0000313" key="1">
    <source>
        <dbReference type="Proteomes" id="UP000887540"/>
    </source>
</evidence>
<dbReference type="InterPro" id="IPR011992">
    <property type="entry name" value="EF-hand-dom_pair"/>
</dbReference>
<evidence type="ECO:0000313" key="2">
    <source>
        <dbReference type="WBParaSite" id="ACRNAN_scaffold21996.g20435.t1"/>
    </source>
</evidence>
<dbReference type="WBParaSite" id="ACRNAN_scaffold21996.g20435.t1">
    <property type="protein sequence ID" value="ACRNAN_scaffold21996.g20435.t1"/>
    <property type="gene ID" value="ACRNAN_scaffold21996.g20435"/>
</dbReference>
<reference evidence="2" key="1">
    <citation type="submission" date="2022-11" db="UniProtKB">
        <authorList>
            <consortium name="WormBaseParasite"/>
        </authorList>
    </citation>
    <scope>IDENTIFICATION</scope>
</reference>
<proteinExistence type="predicted"/>
<sequence>EIFDQYKNVIDGKLSRDQVVNAVRAAGLVPTGEEVSRVLGRADDQNSNSISFTFEELCSIYEQLAQKNEDTHAVIQLFPTPASTGLVE</sequence>
<dbReference type="Proteomes" id="UP000887540">
    <property type="component" value="Unplaced"/>
</dbReference>
<dbReference type="AlphaFoldDB" id="A0A914DAI2"/>
<protein>
    <submittedName>
        <fullName evidence="2">Uncharacterized protein</fullName>
    </submittedName>
</protein>
<dbReference type="Gene3D" id="1.10.238.10">
    <property type="entry name" value="EF-hand"/>
    <property type="match status" value="1"/>
</dbReference>